<evidence type="ECO:0000313" key="3">
    <source>
        <dbReference type="Proteomes" id="UP000325081"/>
    </source>
</evidence>
<reference evidence="3" key="1">
    <citation type="journal article" date="2019" name="Curr. Biol.">
        <title>Genome Sequence of Striga asiatica Provides Insight into the Evolution of Plant Parasitism.</title>
        <authorList>
            <person name="Yoshida S."/>
            <person name="Kim S."/>
            <person name="Wafula E.K."/>
            <person name="Tanskanen J."/>
            <person name="Kim Y.M."/>
            <person name="Honaas L."/>
            <person name="Yang Z."/>
            <person name="Spallek T."/>
            <person name="Conn C.E."/>
            <person name="Ichihashi Y."/>
            <person name="Cheong K."/>
            <person name="Cui S."/>
            <person name="Der J.P."/>
            <person name="Gundlach H."/>
            <person name="Jiao Y."/>
            <person name="Hori C."/>
            <person name="Ishida J.K."/>
            <person name="Kasahara H."/>
            <person name="Kiba T."/>
            <person name="Kim M.S."/>
            <person name="Koo N."/>
            <person name="Laohavisit A."/>
            <person name="Lee Y.H."/>
            <person name="Lumba S."/>
            <person name="McCourt P."/>
            <person name="Mortimer J.C."/>
            <person name="Mutuku J.M."/>
            <person name="Nomura T."/>
            <person name="Sasaki-Sekimoto Y."/>
            <person name="Seto Y."/>
            <person name="Wang Y."/>
            <person name="Wakatake T."/>
            <person name="Sakakibara H."/>
            <person name="Demura T."/>
            <person name="Yamaguchi S."/>
            <person name="Yoneyama K."/>
            <person name="Manabe R.I."/>
            <person name="Nelson D.C."/>
            <person name="Schulman A.H."/>
            <person name="Timko M.P."/>
            <person name="dePamphilis C.W."/>
            <person name="Choi D."/>
            <person name="Shirasu K."/>
        </authorList>
    </citation>
    <scope>NUCLEOTIDE SEQUENCE [LARGE SCALE GENOMIC DNA]</scope>
    <source>
        <strain evidence="3">cv. UVA1</strain>
    </source>
</reference>
<dbReference type="OrthoDB" id="910499at2759"/>
<comment type="caution">
    <text evidence="2">The sequence shown here is derived from an EMBL/GenBank/DDBJ whole genome shotgun (WGS) entry which is preliminary data.</text>
</comment>
<protein>
    <submittedName>
        <fullName evidence="2">Acyl-CoA N-acyltransferase</fullName>
    </submittedName>
</protein>
<proteinExistence type="predicted"/>
<name>A0A5A7P3Y0_STRAF</name>
<feature type="region of interest" description="Disordered" evidence="1">
    <location>
        <begin position="347"/>
        <end position="367"/>
    </location>
</feature>
<feature type="compositionally biased region" description="Acidic residues" evidence="1">
    <location>
        <begin position="347"/>
        <end position="358"/>
    </location>
</feature>
<evidence type="ECO:0000313" key="2">
    <source>
        <dbReference type="EMBL" id="GER27307.1"/>
    </source>
</evidence>
<dbReference type="Proteomes" id="UP000325081">
    <property type="component" value="Unassembled WGS sequence"/>
</dbReference>
<dbReference type="EMBL" id="BKCP01001669">
    <property type="protein sequence ID" value="GER27307.1"/>
    <property type="molecule type" value="Genomic_DNA"/>
</dbReference>
<organism evidence="2 3">
    <name type="scientific">Striga asiatica</name>
    <name type="common">Asiatic witchweed</name>
    <name type="synonym">Buchnera asiatica</name>
    <dbReference type="NCBI Taxonomy" id="4170"/>
    <lineage>
        <taxon>Eukaryota</taxon>
        <taxon>Viridiplantae</taxon>
        <taxon>Streptophyta</taxon>
        <taxon>Embryophyta</taxon>
        <taxon>Tracheophyta</taxon>
        <taxon>Spermatophyta</taxon>
        <taxon>Magnoliopsida</taxon>
        <taxon>eudicotyledons</taxon>
        <taxon>Gunneridae</taxon>
        <taxon>Pentapetalae</taxon>
        <taxon>asterids</taxon>
        <taxon>lamiids</taxon>
        <taxon>Lamiales</taxon>
        <taxon>Orobanchaceae</taxon>
        <taxon>Buchnereae</taxon>
        <taxon>Striga</taxon>
    </lineage>
</organism>
<evidence type="ECO:0000256" key="1">
    <source>
        <dbReference type="SAM" id="MobiDB-lite"/>
    </source>
</evidence>
<dbReference type="AlphaFoldDB" id="A0A5A7P3Y0"/>
<dbReference type="PANTHER" id="PTHR46250">
    <property type="entry name" value="MYB/SANT-LIKE DNA-BINDING DOMAIN PROTEIN-RELATED"/>
    <property type="match status" value="1"/>
</dbReference>
<dbReference type="PANTHER" id="PTHR46250:SF15">
    <property type="entry name" value="OS01G0523800 PROTEIN"/>
    <property type="match status" value="1"/>
</dbReference>
<gene>
    <name evidence="2" type="ORF">STAS_03000</name>
</gene>
<dbReference type="GO" id="GO:0016746">
    <property type="term" value="F:acyltransferase activity"/>
    <property type="evidence" value="ECO:0007669"/>
    <property type="project" value="UniProtKB-KW"/>
</dbReference>
<accession>A0A5A7P3Y0</accession>
<keyword evidence="2" id="KW-0808">Transferase</keyword>
<keyword evidence="3" id="KW-1185">Reference proteome</keyword>
<keyword evidence="2" id="KW-0012">Acyltransferase</keyword>
<sequence length="367" mass="41703">MDSTTSMGHGPNVNNQRRIWTFEEERALIQGLKELIAHGVKADNRIRSGYTVFLEQYMQQQFPGTTIRAEPHISSKITLWKKNYVLLAPLLQNTSGVGWSETGHILEVEEPIWNYYVKGVESSASGKADQRWGQMVERIGVQHDAKEQQKQLYEALKSILMLSSFIVSLTKWIDMKACYVLRQGIVGPVGHRMRNETLHYFSVLEVKAKIKALHTYFREFLTFLKTPGVDVHAETGLVTVTPTYWAYVGRETDLEYFFRHVGFSWYEECVELWDLRDAADVRMEPDGADAADLEFGNEEDAGAAGVEHMNDGANNVHEVEDDVVVEEHYEEEYVAEPAPVEVIDIESDEAPDEMDLDTDVGSCVDSE</sequence>